<organism evidence="4 5">
    <name type="scientific">Haloplanus vescus</name>
    <dbReference type="NCBI Taxonomy" id="555874"/>
    <lineage>
        <taxon>Archaea</taxon>
        <taxon>Methanobacteriati</taxon>
        <taxon>Methanobacteriota</taxon>
        <taxon>Stenosarchaea group</taxon>
        <taxon>Halobacteria</taxon>
        <taxon>Halobacteriales</taxon>
        <taxon>Haloferacaceae</taxon>
        <taxon>Haloplanus</taxon>
    </lineage>
</organism>
<dbReference type="InterPro" id="IPR013783">
    <property type="entry name" value="Ig-like_fold"/>
</dbReference>
<accession>A0A1H3VPG5</accession>
<feature type="compositionally biased region" description="Polar residues" evidence="2">
    <location>
        <begin position="868"/>
        <end position="877"/>
    </location>
</feature>
<sequence length="900" mass="91707">MTNTRFRAVSLSLLLILSVVVGSVAFSGAATAATNVSIKPDDATVDATNVTYTAEGNVQLGNQDTLQYADVHLGPANVSAVGADDVTVFVDGNQYSGGITEFSASNGTVEFKLSDSESLSDGDHVEVALADVTNPSSNFTANATLHDSGDAQFQEFQDDVVITDAANIVYDDLTVNDTSVDTGDDVRVSATVQNTGGESGTYNASLTVDGTTTASNEGTLTAGESTTTAFVTDFDSTGAYDVGIEELGPKTVSVSDTLNITDGSASPAEVQPGTTVDNQNVSYTVTNLSQDGDTDVHYVEFPDALASGLSVNSADSNATSITSSANLVDGFDGDGTDDTVKFATSGDGGGDIDATLSTDVSVTYPSTNDTYAIDVRTVDSDGEVVTRTGVTSISASGESTDGGTSGGTTDDGDSTESGDDGDTLVPAGDEVIVDDVDLVADGEDVDLVVTSDESLDRMTVAVSGPVDETVQRRDFELSRQDEMYVYTADVTTGTSGTFEATVESAVGDGMKATPDATATLTVGPSSDEGSAAAAPPWPDDSESSHTLAATVDEDSSVAGETLRSVELGYSDAFLDAGGSVSSVSDDQNVAALTVVDADGTVESRMGGTDAVTVNTDDGTVSLNLADVDSSRIPTLEAGDRVVVRVRPVTNPEDAGEYDTSLTLGTAGDSSVETDLSLDVRAGDATAAFASTVLTPDDERVSVDLSQSQALDSVALTAGHDGSGVVNVAVPEDRPNAAADLSRPVVTVLNITRPDEVEDQSTTVSVSVEDDAYGSSSDALTLLRYDDQSDEWVELDTTVADTSSETVTVQATTGETSLFAVTSAEMTQTASDADEQDTATPDSSSNEPASQQTATAADSQQAVDATATPAGTETSSSAPGFGITLAVVAALGAALLLARRN</sequence>
<feature type="region of interest" description="Disordered" evidence="2">
    <location>
        <begin position="509"/>
        <end position="557"/>
    </location>
</feature>
<dbReference type="GO" id="GO:0005886">
    <property type="term" value="C:plasma membrane"/>
    <property type="evidence" value="ECO:0007669"/>
    <property type="project" value="UniProtKB-SubCell"/>
</dbReference>
<keyword evidence="3" id="KW-0472">Membrane</keyword>
<feature type="region of interest" description="Disordered" evidence="2">
    <location>
        <begin position="389"/>
        <end position="425"/>
    </location>
</feature>
<feature type="compositionally biased region" description="Polar residues" evidence="2">
    <location>
        <begin position="516"/>
        <end position="528"/>
    </location>
</feature>
<dbReference type="RefSeq" id="WP_092629829.1">
    <property type="nucleotide sequence ID" value="NZ_FNQT01000001.1"/>
</dbReference>
<keyword evidence="3" id="KW-1133">Transmembrane helix</keyword>
<evidence type="ECO:0000256" key="2">
    <source>
        <dbReference type="SAM" id="MobiDB-lite"/>
    </source>
</evidence>
<proteinExistence type="predicted"/>
<protein>
    <submittedName>
        <fullName evidence="4">PGF-CTERM protein</fullName>
    </submittedName>
</protein>
<evidence type="ECO:0000256" key="1">
    <source>
        <dbReference type="ARBA" id="ARBA00022729"/>
    </source>
</evidence>
<feature type="transmembrane region" description="Helical" evidence="3">
    <location>
        <begin position="877"/>
        <end position="897"/>
    </location>
</feature>
<dbReference type="Gene3D" id="2.60.40.10">
    <property type="entry name" value="Immunoglobulins"/>
    <property type="match status" value="1"/>
</dbReference>
<feature type="region of interest" description="Disordered" evidence="2">
    <location>
        <begin position="824"/>
        <end position="878"/>
    </location>
</feature>
<dbReference type="OrthoDB" id="271491at2157"/>
<keyword evidence="5" id="KW-1185">Reference proteome</keyword>
<reference evidence="4 5" key="1">
    <citation type="submission" date="2016-10" db="EMBL/GenBank/DDBJ databases">
        <authorList>
            <person name="de Groot N.N."/>
        </authorList>
    </citation>
    <scope>NUCLEOTIDE SEQUENCE [LARGE SCALE GENOMIC DNA]</scope>
    <source>
        <strain evidence="4 5">CGMCC 1.8712</strain>
    </source>
</reference>
<dbReference type="NCBIfam" id="TIGR04126">
    <property type="entry name" value="PGF_CTERM"/>
    <property type="match status" value="1"/>
</dbReference>
<evidence type="ECO:0000313" key="4">
    <source>
        <dbReference type="EMBL" id="SDZ76134.1"/>
    </source>
</evidence>
<dbReference type="GO" id="GO:0030115">
    <property type="term" value="C:S-layer"/>
    <property type="evidence" value="ECO:0007669"/>
    <property type="project" value="UniProtKB-SubCell"/>
</dbReference>
<dbReference type="STRING" id="555874.SAMN04488065_0104"/>
<keyword evidence="1" id="KW-0732">Signal</keyword>
<dbReference type="InterPro" id="IPR026371">
    <property type="entry name" value="PGF_CTERM"/>
</dbReference>
<dbReference type="Proteomes" id="UP000236755">
    <property type="component" value="Unassembled WGS sequence"/>
</dbReference>
<evidence type="ECO:0000256" key="3">
    <source>
        <dbReference type="SAM" id="Phobius"/>
    </source>
</evidence>
<gene>
    <name evidence="4" type="ORF">SAMN04488065_0104</name>
</gene>
<feature type="compositionally biased region" description="Low complexity" evidence="2">
    <location>
        <begin position="848"/>
        <end position="867"/>
    </location>
</feature>
<evidence type="ECO:0000313" key="5">
    <source>
        <dbReference type="Proteomes" id="UP000236755"/>
    </source>
</evidence>
<name>A0A1H3VPG5_9EURY</name>
<keyword evidence="3" id="KW-0812">Transmembrane</keyword>
<feature type="compositionally biased region" description="Polar residues" evidence="2">
    <location>
        <begin position="837"/>
        <end position="847"/>
    </location>
</feature>
<dbReference type="AlphaFoldDB" id="A0A1H3VPG5"/>
<feature type="compositionally biased region" description="Acidic residues" evidence="2">
    <location>
        <begin position="410"/>
        <end position="422"/>
    </location>
</feature>
<dbReference type="EMBL" id="FNQT01000001">
    <property type="protein sequence ID" value="SDZ76134.1"/>
    <property type="molecule type" value="Genomic_DNA"/>
</dbReference>